<feature type="chain" id="PRO_5016249259" evidence="1">
    <location>
        <begin position="22"/>
        <end position="136"/>
    </location>
</feature>
<gene>
    <name evidence="2" type="ORF">BO82DRAFT_410920</name>
</gene>
<dbReference type="GeneID" id="37142521"/>
<evidence type="ECO:0000256" key="1">
    <source>
        <dbReference type="SAM" id="SignalP"/>
    </source>
</evidence>
<reference evidence="2 3" key="1">
    <citation type="submission" date="2016-12" db="EMBL/GenBank/DDBJ databases">
        <title>The genomes of Aspergillus section Nigri reveals drivers in fungal speciation.</title>
        <authorList>
            <consortium name="DOE Joint Genome Institute"/>
            <person name="Vesth T.C."/>
            <person name="Nybo J."/>
            <person name="Theobald S."/>
            <person name="Brandl J."/>
            <person name="Frisvad J.C."/>
            <person name="Nielsen K.F."/>
            <person name="Lyhne E.K."/>
            <person name="Kogle M.E."/>
            <person name="Kuo A."/>
            <person name="Riley R."/>
            <person name="Clum A."/>
            <person name="Nolan M."/>
            <person name="Lipzen A."/>
            <person name="Salamov A."/>
            <person name="Henrissat B."/>
            <person name="Wiebenga A."/>
            <person name="De Vries R.P."/>
            <person name="Grigoriev I.V."/>
            <person name="Mortensen U.H."/>
            <person name="Andersen M.R."/>
            <person name="Baker S.E."/>
        </authorList>
    </citation>
    <scope>NUCLEOTIDE SEQUENCE [LARGE SCALE GENOMIC DNA]</scope>
    <source>
        <strain evidence="2 3">CBS 121591</strain>
    </source>
</reference>
<keyword evidence="1" id="KW-0732">Signal</keyword>
<organism evidence="2 3">
    <name type="scientific">Aspergillus uvarum CBS 121591</name>
    <dbReference type="NCBI Taxonomy" id="1448315"/>
    <lineage>
        <taxon>Eukaryota</taxon>
        <taxon>Fungi</taxon>
        <taxon>Dikarya</taxon>
        <taxon>Ascomycota</taxon>
        <taxon>Pezizomycotina</taxon>
        <taxon>Eurotiomycetes</taxon>
        <taxon>Eurotiomycetidae</taxon>
        <taxon>Eurotiales</taxon>
        <taxon>Aspergillaceae</taxon>
        <taxon>Aspergillus</taxon>
        <taxon>Aspergillus subgen. Circumdati</taxon>
    </lineage>
</organism>
<proteinExistence type="predicted"/>
<feature type="signal peptide" evidence="1">
    <location>
        <begin position="1"/>
        <end position="21"/>
    </location>
</feature>
<evidence type="ECO:0000313" key="3">
    <source>
        <dbReference type="Proteomes" id="UP000248340"/>
    </source>
</evidence>
<dbReference type="RefSeq" id="XP_025493948.1">
    <property type="nucleotide sequence ID" value="XM_025639779.1"/>
</dbReference>
<dbReference type="VEuPathDB" id="FungiDB:BO82DRAFT_410920"/>
<accession>A0A319D719</accession>
<dbReference type="EMBL" id="KZ821687">
    <property type="protein sequence ID" value="PYH83748.1"/>
    <property type="molecule type" value="Genomic_DNA"/>
</dbReference>
<dbReference type="OrthoDB" id="4369767at2759"/>
<evidence type="ECO:0000313" key="2">
    <source>
        <dbReference type="EMBL" id="PYH83748.1"/>
    </source>
</evidence>
<name>A0A319D719_9EURO</name>
<sequence length="136" mass="15295">MKSPIYAVFLLPLALNAAVTANPVEARGNDGGRKDYQSENLNPCQVRVSYPYYKFPCASSPENGTSILGATFTSFCFYENGEEYGEESGKWFKTPRGWVKDEDKPKRCGMFFILILSGVWMKEGRSEMDWADSCCV</sequence>
<dbReference type="Proteomes" id="UP000248340">
    <property type="component" value="Unassembled WGS sequence"/>
</dbReference>
<keyword evidence="3" id="KW-1185">Reference proteome</keyword>
<protein>
    <submittedName>
        <fullName evidence="2">Uncharacterized protein</fullName>
    </submittedName>
</protein>
<dbReference type="AlphaFoldDB" id="A0A319D719"/>